<dbReference type="EMBL" id="UINC01021452">
    <property type="protein sequence ID" value="SVA89016.1"/>
    <property type="molecule type" value="Genomic_DNA"/>
</dbReference>
<name>A0A381ZIB8_9ZZZZ</name>
<gene>
    <name evidence="2" type="ORF">METZ01_LOCUS141870</name>
</gene>
<protein>
    <submittedName>
        <fullName evidence="2">Uncharacterized protein</fullName>
    </submittedName>
</protein>
<organism evidence="2">
    <name type="scientific">marine metagenome</name>
    <dbReference type="NCBI Taxonomy" id="408172"/>
    <lineage>
        <taxon>unclassified sequences</taxon>
        <taxon>metagenomes</taxon>
        <taxon>ecological metagenomes</taxon>
    </lineage>
</organism>
<dbReference type="AlphaFoldDB" id="A0A381ZIB8"/>
<sequence>MVGVLGIEPRASCSQNRRATAAPHPEKIA</sequence>
<reference evidence="2" key="1">
    <citation type="submission" date="2018-05" db="EMBL/GenBank/DDBJ databases">
        <authorList>
            <person name="Lanie J.A."/>
            <person name="Ng W.-L."/>
            <person name="Kazmierczak K.M."/>
            <person name="Andrzejewski T.M."/>
            <person name="Davidsen T.M."/>
            <person name="Wayne K.J."/>
            <person name="Tettelin H."/>
            <person name="Glass J.I."/>
            <person name="Rusch D."/>
            <person name="Podicherti R."/>
            <person name="Tsui H.-C.T."/>
            <person name="Winkler M.E."/>
        </authorList>
    </citation>
    <scope>NUCLEOTIDE SEQUENCE</scope>
</reference>
<evidence type="ECO:0000313" key="2">
    <source>
        <dbReference type="EMBL" id="SVA89016.1"/>
    </source>
</evidence>
<accession>A0A381ZIB8</accession>
<evidence type="ECO:0000256" key="1">
    <source>
        <dbReference type="SAM" id="MobiDB-lite"/>
    </source>
</evidence>
<proteinExistence type="predicted"/>
<feature type="region of interest" description="Disordered" evidence="1">
    <location>
        <begin position="1"/>
        <end position="29"/>
    </location>
</feature>